<gene>
    <name evidence="3" type="ORF">SAMN05443549_104115</name>
</gene>
<reference evidence="4" key="1">
    <citation type="submission" date="2016-11" db="EMBL/GenBank/DDBJ databases">
        <authorList>
            <person name="Varghese N."/>
            <person name="Submissions S."/>
        </authorList>
    </citation>
    <scope>NUCLEOTIDE SEQUENCE [LARGE SCALE GENOMIC DNA]</scope>
    <source>
        <strain evidence="4">DSM 19978</strain>
    </source>
</reference>
<evidence type="ECO:0000313" key="3">
    <source>
        <dbReference type="EMBL" id="SHG45418.1"/>
    </source>
</evidence>
<dbReference type="Pfam" id="PF18962">
    <property type="entry name" value="Por_Secre_tail"/>
    <property type="match status" value="1"/>
</dbReference>
<dbReference type="EMBL" id="FQWB01000004">
    <property type="protein sequence ID" value="SHG45418.1"/>
    <property type="molecule type" value="Genomic_DNA"/>
</dbReference>
<organism evidence="3 4">
    <name type="scientific">Flavobacterium fluvii</name>
    <dbReference type="NCBI Taxonomy" id="468056"/>
    <lineage>
        <taxon>Bacteria</taxon>
        <taxon>Pseudomonadati</taxon>
        <taxon>Bacteroidota</taxon>
        <taxon>Flavobacteriia</taxon>
        <taxon>Flavobacteriales</taxon>
        <taxon>Flavobacteriaceae</taxon>
        <taxon>Flavobacterium</taxon>
    </lineage>
</organism>
<dbReference type="RefSeq" id="WP_073370416.1">
    <property type="nucleotide sequence ID" value="NZ_FQWB01000004.1"/>
</dbReference>
<dbReference type="AlphaFoldDB" id="A0A1M5JY24"/>
<proteinExistence type="predicted"/>
<name>A0A1M5JY24_9FLAO</name>
<keyword evidence="1" id="KW-0732">Signal</keyword>
<dbReference type="Proteomes" id="UP000184516">
    <property type="component" value="Unassembled WGS sequence"/>
</dbReference>
<protein>
    <submittedName>
        <fullName evidence="3">Por secretion system C-terminal sorting domain-containing protein</fullName>
    </submittedName>
</protein>
<sequence>MTTVYGYDVSFTAGTLSTDSFEKSDLVKAYPNPTNDIVTVSLPDAAVVEKIAVYNSLGQLMLTEAKSTVSLQHLAKGTYYLTIYTSEGNFAKKIIKK</sequence>
<dbReference type="InterPro" id="IPR026444">
    <property type="entry name" value="Secre_tail"/>
</dbReference>
<evidence type="ECO:0000259" key="2">
    <source>
        <dbReference type="Pfam" id="PF18962"/>
    </source>
</evidence>
<feature type="domain" description="Secretion system C-terminal sorting" evidence="2">
    <location>
        <begin position="30"/>
        <end position="95"/>
    </location>
</feature>
<dbReference type="NCBIfam" id="TIGR04183">
    <property type="entry name" value="Por_Secre_tail"/>
    <property type="match status" value="1"/>
</dbReference>
<evidence type="ECO:0000256" key="1">
    <source>
        <dbReference type="ARBA" id="ARBA00022729"/>
    </source>
</evidence>
<keyword evidence="4" id="KW-1185">Reference proteome</keyword>
<accession>A0A1M5JY24</accession>
<dbReference type="STRING" id="468056.SAMN05443549_104115"/>
<evidence type="ECO:0000313" key="4">
    <source>
        <dbReference type="Proteomes" id="UP000184516"/>
    </source>
</evidence>